<name>A0A0D3IHS5_EMIH1</name>
<dbReference type="RefSeq" id="XP_005763239.1">
    <property type="nucleotide sequence ID" value="XM_005763182.1"/>
</dbReference>
<accession>A0A0D3IHS5</accession>
<dbReference type="Pfam" id="PF12527">
    <property type="entry name" value="DUF3727"/>
    <property type="match status" value="1"/>
</dbReference>
<evidence type="ECO:0000313" key="2">
    <source>
        <dbReference type="EnsemblProtists" id="EOD10810"/>
    </source>
</evidence>
<dbReference type="PaxDb" id="2903-EOD10810"/>
<reference evidence="3" key="1">
    <citation type="journal article" date="2013" name="Nature">
        <title>Pan genome of the phytoplankton Emiliania underpins its global distribution.</title>
        <authorList>
            <person name="Read B.A."/>
            <person name="Kegel J."/>
            <person name="Klute M.J."/>
            <person name="Kuo A."/>
            <person name="Lefebvre S.C."/>
            <person name="Maumus F."/>
            <person name="Mayer C."/>
            <person name="Miller J."/>
            <person name="Monier A."/>
            <person name="Salamov A."/>
            <person name="Young J."/>
            <person name="Aguilar M."/>
            <person name="Claverie J.M."/>
            <person name="Frickenhaus S."/>
            <person name="Gonzalez K."/>
            <person name="Herman E.K."/>
            <person name="Lin Y.C."/>
            <person name="Napier J."/>
            <person name="Ogata H."/>
            <person name="Sarno A.F."/>
            <person name="Shmutz J."/>
            <person name="Schroeder D."/>
            <person name="de Vargas C."/>
            <person name="Verret F."/>
            <person name="von Dassow P."/>
            <person name="Valentin K."/>
            <person name="Van de Peer Y."/>
            <person name="Wheeler G."/>
            <person name="Dacks J.B."/>
            <person name="Delwiche C.F."/>
            <person name="Dyhrman S.T."/>
            <person name="Glockner G."/>
            <person name="John U."/>
            <person name="Richards T."/>
            <person name="Worden A.Z."/>
            <person name="Zhang X."/>
            <person name="Grigoriev I.V."/>
            <person name="Allen A.E."/>
            <person name="Bidle K."/>
            <person name="Borodovsky M."/>
            <person name="Bowler C."/>
            <person name="Brownlee C."/>
            <person name="Cock J.M."/>
            <person name="Elias M."/>
            <person name="Gladyshev V.N."/>
            <person name="Groth M."/>
            <person name="Guda C."/>
            <person name="Hadaegh A."/>
            <person name="Iglesias-Rodriguez M.D."/>
            <person name="Jenkins J."/>
            <person name="Jones B.M."/>
            <person name="Lawson T."/>
            <person name="Leese F."/>
            <person name="Lindquist E."/>
            <person name="Lobanov A."/>
            <person name="Lomsadze A."/>
            <person name="Malik S.B."/>
            <person name="Marsh M.E."/>
            <person name="Mackinder L."/>
            <person name="Mock T."/>
            <person name="Mueller-Roeber B."/>
            <person name="Pagarete A."/>
            <person name="Parker M."/>
            <person name="Probert I."/>
            <person name="Quesneville H."/>
            <person name="Raines C."/>
            <person name="Rensing S.A."/>
            <person name="Riano-Pachon D.M."/>
            <person name="Richier S."/>
            <person name="Rokitta S."/>
            <person name="Shiraiwa Y."/>
            <person name="Soanes D.M."/>
            <person name="van der Giezen M."/>
            <person name="Wahlund T.M."/>
            <person name="Williams B."/>
            <person name="Wilson W."/>
            <person name="Wolfe G."/>
            <person name="Wurch L.L."/>
        </authorList>
    </citation>
    <scope>NUCLEOTIDE SEQUENCE</scope>
</reference>
<sequence>MITLALHSCGLLPVARHSPAVRRGCPPPSRAAVAAELDAGESFQVSLLDGSEGKRIECSMMETAELDGELYASLLPRDTPAILATLDAEQGVLAEVEDPGAIRELLPAARRACGEYGLELLDTAFTLTLSGDVETAIDDAGEDSIAGDLDDDDELDMADDADEDDADAGDVVGAFSRGGGKYFVMALSAPLVLVGRQASLTDFVIPSEEEVDKVGPLLELKMRAASEDDEEEEEEDWPEV</sequence>
<feature type="compositionally biased region" description="Acidic residues" evidence="1">
    <location>
        <begin position="148"/>
        <end position="166"/>
    </location>
</feature>
<organism evidence="2 3">
    <name type="scientific">Emiliania huxleyi (strain CCMP1516)</name>
    <dbReference type="NCBI Taxonomy" id="280463"/>
    <lineage>
        <taxon>Eukaryota</taxon>
        <taxon>Haptista</taxon>
        <taxon>Haptophyta</taxon>
        <taxon>Prymnesiophyceae</taxon>
        <taxon>Isochrysidales</taxon>
        <taxon>Noelaerhabdaceae</taxon>
        <taxon>Emiliania</taxon>
    </lineage>
</organism>
<evidence type="ECO:0008006" key="4">
    <source>
        <dbReference type="Google" id="ProtNLM"/>
    </source>
</evidence>
<reference evidence="2" key="2">
    <citation type="submission" date="2024-10" db="UniProtKB">
        <authorList>
            <consortium name="EnsemblProtists"/>
        </authorList>
    </citation>
    <scope>IDENTIFICATION</scope>
</reference>
<dbReference type="AlphaFoldDB" id="A0A0D3IHS5"/>
<dbReference type="GeneID" id="17256964"/>
<evidence type="ECO:0000256" key="1">
    <source>
        <dbReference type="SAM" id="MobiDB-lite"/>
    </source>
</evidence>
<dbReference type="HOGENOM" id="CLU_1158205_0_0_1"/>
<feature type="region of interest" description="Disordered" evidence="1">
    <location>
        <begin position="141"/>
        <end position="166"/>
    </location>
</feature>
<dbReference type="InterPro" id="IPR022203">
    <property type="entry name" value="DUF3727"/>
</dbReference>
<evidence type="ECO:0000313" key="3">
    <source>
        <dbReference type="Proteomes" id="UP000013827"/>
    </source>
</evidence>
<protein>
    <recommendedName>
        <fullName evidence="4">DUF3727 domain-containing protein</fullName>
    </recommendedName>
</protein>
<dbReference type="OMA" id="LEIMIWI"/>
<dbReference type="Proteomes" id="UP000013827">
    <property type="component" value="Unassembled WGS sequence"/>
</dbReference>
<dbReference type="KEGG" id="ehx:EMIHUDRAFT_120478"/>
<keyword evidence="3" id="KW-1185">Reference proteome</keyword>
<proteinExistence type="predicted"/>
<dbReference type="EnsemblProtists" id="EOD10810">
    <property type="protein sequence ID" value="EOD10810"/>
    <property type="gene ID" value="EMIHUDRAFT_120478"/>
</dbReference>